<dbReference type="AlphaFoldDB" id="A0A7C4FI26"/>
<dbReference type="PANTHER" id="PTHR24220:SF86">
    <property type="entry name" value="ABC TRANSPORTER ABCH.1"/>
    <property type="match status" value="1"/>
</dbReference>
<dbReference type="InterPro" id="IPR017871">
    <property type="entry name" value="ABC_transporter-like_CS"/>
</dbReference>
<evidence type="ECO:0000256" key="1">
    <source>
        <dbReference type="ARBA" id="ARBA00022448"/>
    </source>
</evidence>
<dbReference type="InterPro" id="IPR027417">
    <property type="entry name" value="P-loop_NTPase"/>
</dbReference>
<dbReference type="InterPro" id="IPR017911">
    <property type="entry name" value="MacB-like_ATP-bd"/>
</dbReference>
<dbReference type="InterPro" id="IPR015854">
    <property type="entry name" value="ABC_transpr_LolD-like"/>
</dbReference>
<proteinExistence type="predicted"/>
<reference evidence="5" key="1">
    <citation type="journal article" date="2020" name="mSystems">
        <title>Genome- and Community-Level Interaction Insights into Carbon Utilization and Element Cycling Functions of Hydrothermarchaeota in Hydrothermal Sediment.</title>
        <authorList>
            <person name="Zhou Z."/>
            <person name="Liu Y."/>
            <person name="Xu W."/>
            <person name="Pan J."/>
            <person name="Luo Z.H."/>
            <person name="Li M."/>
        </authorList>
    </citation>
    <scope>NUCLEOTIDE SEQUENCE [LARGE SCALE GENOMIC DNA]</scope>
    <source>
        <strain evidence="5">SpSt-732</strain>
    </source>
</reference>
<dbReference type="GO" id="GO:0005524">
    <property type="term" value="F:ATP binding"/>
    <property type="evidence" value="ECO:0007669"/>
    <property type="project" value="UniProtKB-KW"/>
</dbReference>
<keyword evidence="1" id="KW-0813">Transport</keyword>
<dbReference type="CDD" id="cd03255">
    <property type="entry name" value="ABC_MJ0796_LolCDE_FtsE"/>
    <property type="match status" value="1"/>
</dbReference>
<dbReference type="GO" id="GO:0022857">
    <property type="term" value="F:transmembrane transporter activity"/>
    <property type="evidence" value="ECO:0007669"/>
    <property type="project" value="TreeGrafter"/>
</dbReference>
<dbReference type="SMART" id="SM00382">
    <property type="entry name" value="AAA"/>
    <property type="match status" value="1"/>
</dbReference>
<dbReference type="GO" id="GO:0005886">
    <property type="term" value="C:plasma membrane"/>
    <property type="evidence" value="ECO:0007669"/>
    <property type="project" value="TreeGrafter"/>
</dbReference>
<evidence type="ECO:0000259" key="4">
    <source>
        <dbReference type="PROSITE" id="PS50893"/>
    </source>
</evidence>
<keyword evidence="2" id="KW-0547">Nucleotide-binding</keyword>
<protein>
    <submittedName>
        <fullName evidence="5">ABC transporter ATP-binding protein</fullName>
    </submittedName>
</protein>
<evidence type="ECO:0000256" key="2">
    <source>
        <dbReference type="ARBA" id="ARBA00022741"/>
    </source>
</evidence>
<dbReference type="InterPro" id="IPR003593">
    <property type="entry name" value="AAA+_ATPase"/>
</dbReference>
<accession>A0A7C4FI26</accession>
<feature type="domain" description="ABC transporter" evidence="4">
    <location>
        <begin position="6"/>
        <end position="226"/>
    </location>
</feature>
<dbReference type="PROSITE" id="PS00211">
    <property type="entry name" value="ABC_TRANSPORTER_1"/>
    <property type="match status" value="1"/>
</dbReference>
<dbReference type="Pfam" id="PF00005">
    <property type="entry name" value="ABC_tran"/>
    <property type="match status" value="1"/>
</dbReference>
<evidence type="ECO:0000313" key="5">
    <source>
        <dbReference type="EMBL" id="HGI87948.1"/>
    </source>
</evidence>
<gene>
    <name evidence="5" type="ORF">ENV14_06140</name>
</gene>
<evidence type="ECO:0000256" key="3">
    <source>
        <dbReference type="ARBA" id="ARBA00022840"/>
    </source>
</evidence>
<dbReference type="InterPro" id="IPR003439">
    <property type="entry name" value="ABC_transporter-like_ATP-bd"/>
</dbReference>
<sequence>MKDVVVIVKNMWKYYSYMGQRIAILKGINATLYRGDIACIYGPSGAGKTTFLKILAGLERPDVGEVIVEGYNLTLLDDDALSMLRTTIVSYIPQDYGLIDDFTVYENVELPLLVSGVLEEERRVLILETLRYMGIADKMHTKVRYLSGGEKQRVAIARALVVTPSLLLADEPTANLDWENAKRVLELFTRINKDFKTTVVIVSHDARVLEFANRRFALYDGILKEV</sequence>
<organism evidence="5">
    <name type="scientific">Ignisphaera aggregans</name>
    <dbReference type="NCBI Taxonomy" id="334771"/>
    <lineage>
        <taxon>Archaea</taxon>
        <taxon>Thermoproteota</taxon>
        <taxon>Thermoprotei</taxon>
        <taxon>Desulfurococcales</taxon>
        <taxon>Desulfurococcaceae</taxon>
        <taxon>Ignisphaera</taxon>
    </lineage>
</organism>
<dbReference type="EMBL" id="DTFF01000049">
    <property type="protein sequence ID" value="HGI87948.1"/>
    <property type="molecule type" value="Genomic_DNA"/>
</dbReference>
<dbReference type="SUPFAM" id="SSF52540">
    <property type="entry name" value="P-loop containing nucleoside triphosphate hydrolases"/>
    <property type="match status" value="1"/>
</dbReference>
<dbReference type="PROSITE" id="PS50893">
    <property type="entry name" value="ABC_TRANSPORTER_2"/>
    <property type="match status" value="1"/>
</dbReference>
<dbReference type="PANTHER" id="PTHR24220">
    <property type="entry name" value="IMPORT ATP-BINDING PROTEIN"/>
    <property type="match status" value="1"/>
</dbReference>
<keyword evidence="3 5" id="KW-0067">ATP-binding</keyword>
<name>A0A7C4FI26_9CREN</name>
<dbReference type="GO" id="GO:0016887">
    <property type="term" value="F:ATP hydrolysis activity"/>
    <property type="evidence" value="ECO:0007669"/>
    <property type="project" value="InterPro"/>
</dbReference>
<dbReference type="Gene3D" id="3.40.50.300">
    <property type="entry name" value="P-loop containing nucleotide triphosphate hydrolases"/>
    <property type="match status" value="1"/>
</dbReference>
<comment type="caution">
    <text evidence="5">The sequence shown here is derived from an EMBL/GenBank/DDBJ whole genome shotgun (WGS) entry which is preliminary data.</text>
</comment>